<dbReference type="Proteomes" id="UP000266723">
    <property type="component" value="Unassembled WGS sequence"/>
</dbReference>
<name>A0ABQ7BHI3_BRACR</name>
<gene>
    <name evidence="1" type="ORF">DY000_02041696</name>
</gene>
<comment type="caution">
    <text evidence="1">The sequence shown here is derived from an EMBL/GenBank/DDBJ whole genome shotgun (WGS) entry which is preliminary data.</text>
</comment>
<dbReference type="EMBL" id="QGKV02001507">
    <property type="protein sequence ID" value="KAF3531595.1"/>
    <property type="molecule type" value="Genomic_DNA"/>
</dbReference>
<protein>
    <submittedName>
        <fullName evidence="1">Uncharacterized protein</fullName>
    </submittedName>
</protein>
<evidence type="ECO:0000313" key="2">
    <source>
        <dbReference type="Proteomes" id="UP000266723"/>
    </source>
</evidence>
<organism evidence="1 2">
    <name type="scientific">Brassica cretica</name>
    <name type="common">Mustard</name>
    <dbReference type="NCBI Taxonomy" id="69181"/>
    <lineage>
        <taxon>Eukaryota</taxon>
        <taxon>Viridiplantae</taxon>
        <taxon>Streptophyta</taxon>
        <taxon>Embryophyta</taxon>
        <taxon>Tracheophyta</taxon>
        <taxon>Spermatophyta</taxon>
        <taxon>Magnoliopsida</taxon>
        <taxon>eudicotyledons</taxon>
        <taxon>Gunneridae</taxon>
        <taxon>Pentapetalae</taxon>
        <taxon>rosids</taxon>
        <taxon>malvids</taxon>
        <taxon>Brassicales</taxon>
        <taxon>Brassicaceae</taxon>
        <taxon>Brassiceae</taxon>
        <taxon>Brassica</taxon>
    </lineage>
</organism>
<accession>A0ABQ7BHI3</accession>
<sequence length="70" mass="7837">MGVDMVLIDSKPFIYQLASQNYHPLEELKPGKRVQETKLSPAEVARTAVELKRKAAGLRRPQRLGGLHQA</sequence>
<evidence type="ECO:0000313" key="1">
    <source>
        <dbReference type="EMBL" id="KAF3531595.1"/>
    </source>
</evidence>
<reference evidence="1 2" key="1">
    <citation type="journal article" date="2020" name="BMC Genomics">
        <title>Intraspecific diversification of the crop wild relative Brassica cretica Lam. using demographic model selection.</title>
        <authorList>
            <person name="Kioukis A."/>
            <person name="Michalopoulou V.A."/>
            <person name="Briers L."/>
            <person name="Pirintsos S."/>
            <person name="Studholme D.J."/>
            <person name="Pavlidis P."/>
            <person name="Sarris P.F."/>
        </authorList>
    </citation>
    <scope>NUCLEOTIDE SEQUENCE [LARGE SCALE GENOMIC DNA]</scope>
    <source>
        <strain evidence="2">cv. PFS-1207/04</strain>
    </source>
</reference>
<keyword evidence="2" id="KW-1185">Reference proteome</keyword>
<proteinExistence type="predicted"/>